<evidence type="ECO:0000313" key="3">
    <source>
        <dbReference type="Proteomes" id="UP001482620"/>
    </source>
</evidence>
<name>A0ABV0TP06_9TELE</name>
<dbReference type="Proteomes" id="UP001482620">
    <property type="component" value="Unassembled WGS sequence"/>
</dbReference>
<proteinExistence type="predicted"/>
<evidence type="ECO:0000313" key="2">
    <source>
        <dbReference type="EMBL" id="MEQ2234647.1"/>
    </source>
</evidence>
<keyword evidence="3" id="KW-1185">Reference proteome</keyword>
<feature type="compositionally biased region" description="Polar residues" evidence="1">
    <location>
        <begin position="13"/>
        <end position="29"/>
    </location>
</feature>
<comment type="caution">
    <text evidence="2">The sequence shown here is derived from an EMBL/GenBank/DDBJ whole genome shotgun (WGS) entry which is preliminary data.</text>
</comment>
<evidence type="ECO:0000256" key="1">
    <source>
        <dbReference type="SAM" id="MobiDB-lite"/>
    </source>
</evidence>
<feature type="compositionally biased region" description="Polar residues" evidence="1">
    <location>
        <begin position="53"/>
        <end position="78"/>
    </location>
</feature>
<feature type="region of interest" description="Disordered" evidence="1">
    <location>
        <begin position="53"/>
        <end position="104"/>
    </location>
</feature>
<reference evidence="2 3" key="1">
    <citation type="submission" date="2021-06" db="EMBL/GenBank/DDBJ databases">
        <authorList>
            <person name="Palmer J.M."/>
        </authorList>
    </citation>
    <scope>NUCLEOTIDE SEQUENCE [LARGE SCALE GENOMIC DNA]</scope>
    <source>
        <strain evidence="3">if_2019</strain>
        <tissue evidence="2">Muscle</tissue>
    </source>
</reference>
<protein>
    <submittedName>
        <fullName evidence="2">Uncharacterized protein</fullName>
    </submittedName>
</protein>
<dbReference type="EMBL" id="JAHRIQ010040570">
    <property type="protein sequence ID" value="MEQ2234647.1"/>
    <property type="molecule type" value="Genomic_DNA"/>
</dbReference>
<accession>A0ABV0TP06</accession>
<feature type="region of interest" description="Disordered" evidence="1">
    <location>
        <begin position="1"/>
        <end position="29"/>
    </location>
</feature>
<gene>
    <name evidence="2" type="ORF">ILYODFUR_033689</name>
</gene>
<organism evidence="2 3">
    <name type="scientific">Ilyodon furcidens</name>
    <name type="common">goldbreast splitfin</name>
    <dbReference type="NCBI Taxonomy" id="33524"/>
    <lineage>
        <taxon>Eukaryota</taxon>
        <taxon>Metazoa</taxon>
        <taxon>Chordata</taxon>
        <taxon>Craniata</taxon>
        <taxon>Vertebrata</taxon>
        <taxon>Euteleostomi</taxon>
        <taxon>Actinopterygii</taxon>
        <taxon>Neopterygii</taxon>
        <taxon>Teleostei</taxon>
        <taxon>Neoteleostei</taxon>
        <taxon>Acanthomorphata</taxon>
        <taxon>Ovalentaria</taxon>
        <taxon>Atherinomorphae</taxon>
        <taxon>Cyprinodontiformes</taxon>
        <taxon>Goodeidae</taxon>
        <taxon>Ilyodon</taxon>
    </lineage>
</organism>
<sequence length="104" mass="11361">MFKKDPQVKLQLAASTQRPPRTTKSETCPPSNVFRLQLALYWHLRLAQSSGVPTLSGKAQCNPLESSQTPPSASTPGQSIPPHHRVTQPGCRLPSDSSGRKINF</sequence>